<dbReference type="GO" id="GO:0101031">
    <property type="term" value="C:protein folding chaperone complex"/>
    <property type="evidence" value="ECO:0007669"/>
    <property type="project" value="TreeGrafter"/>
</dbReference>
<dbReference type="InterPro" id="IPR025986">
    <property type="entry name" value="RPAP3-like_C"/>
</dbReference>
<dbReference type="Pfam" id="PF13877">
    <property type="entry name" value="RPAP3_C"/>
    <property type="match status" value="1"/>
</dbReference>
<evidence type="ECO:0000256" key="6">
    <source>
        <dbReference type="SAM" id="MobiDB-lite"/>
    </source>
</evidence>
<feature type="compositionally biased region" description="Basic and acidic residues" evidence="6">
    <location>
        <begin position="93"/>
        <end position="103"/>
    </location>
</feature>
<feature type="domain" description="RNA-polymerase II-associated protein 3-like C-terminal" evidence="7">
    <location>
        <begin position="378"/>
        <end position="467"/>
    </location>
</feature>
<feature type="compositionally biased region" description="Basic and acidic residues" evidence="6">
    <location>
        <begin position="245"/>
        <end position="258"/>
    </location>
</feature>
<evidence type="ECO:0000256" key="5">
    <source>
        <dbReference type="PROSITE-ProRule" id="PRU00339"/>
    </source>
</evidence>
<dbReference type="PANTHER" id="PTHR46423">
    <property type="entry name" value="RNA POLYMERASE II-ASSOCIATED PROTEIN 3"/>
    <property type="match status" value="1"/>
</dbReference>
<evidence type="ECO:0000259" key="7">
    <source>
        <dbReference type="Pfam" id="PF13877"/>
    </source>
</evidence>
<feature type="repeat" description="TPR" evidence="5">
    <location>
        <begin position="124"/>
        <end position="157"/>
    </location>
</feature>
<feature type="region of interest" description="Disordered" evidence="6">
    <location>
        <begin position="34"/>
        <end position="76"/>
    </location>
</feature>
<protein>
    <recommendedName>
        <fullName evidence="4">RNA polymerase II-associated protein 3</fullName>
    </recommendedName>
</protein>
<accession>A0A1B6MSF2</accession>
<dbReference type="AlphaFoldDB" id="A0A1B6MSF2"/>
<feature type="compositionally biased region" description="Polar residues" evidence="6">
    <location>
        <begin position="226"/>
        <end position="242"/>
    </location>
</feature>
<dbReference type="Pfam" id="PF13432">
    <property type="entry name" value="TPR_16"/>
    <property type="match status" value="1"/>
</dbReference>
<dbReference type="InterPro" id="IPR011990">
    <property type="entry name" value="TPR-like_helical_dom_sf"/>
</dbReference>
<keyword evidence="1" id="KW-0677">Repeat</keyword>
<dbReference type="SUPFAM" id="SSF48452">
    <property type="entry name" value="TPR-like"/>
    <property type="match status" value="1"/>
</dbReference>
<evidence type="ECO:0000256" key="1">
    <source>
        <dbReference type="ARBA" id="ARBA00022737"/>
    </source>
</evidence>
<gene>
    <name evidence="8" type="ORF">g.10456</name>
</gene>
<comment type="similarity">
    <text evidence="3">Belongs to the RPAP3 family.</text>
</comment>
<feature type="region of interest" description="Disordered" evidence="6">
    <location>
        <begin position="221"/>
        <end position="311"/>
    </location>
</feature>
<dbReference type="PROSITE" id="PS50005">
    <property type="entry name" value="TPR"/>
    <property type="match status" value="2"/>
</dbReference>
<organism evidence="8">
    <name type="scientific">Graphocephala atropunctata</name>
    <dbReference type="NCBI Taxonomy" id="36148"/>
    <lineage>
        <taxon>Eukaryota</taxon>
        <taxon>Metazoa</taxon>
        <taxon>Ecdysozoa</taxon>
        <taxon>Arthropoda</taxon>
        <taxon>Hexapoda</taxon>
        <taxon>Insecta</taxon>
        <taxon>Pterygota</taxon>
        <taxon>Neoptera</taxon>
        <taxon>Paraneoptera</taxon>
        <taxon>Hemiptera</taxon>
        <taxon>Auchenorrhyncha</taxon>
        <taxon>Membracoidea</taxon>
        <taxon>Cicadellidae</taxon>
        <taxon>Cicadellinae</taxon>
        <taxon>Cicadellini</taxon>
        <taxon>Graphocephala</taxon>
    </lineage>
</organism>
<dbReference type="PANTHER" id="PTHR46423:SF1">
    <property type="entry name" value="RNA POLYMERASE II-ASSOCIATED PROTEIN 3"/>
    <property type="match status" value="1"/>
</dbReference>
<dbReference type="InterPro" id="IPR051966">
    <property type="entry name" value="RPAP3"/>
</dbReference>
<evidence type="ECO:0000313" key="8">
    <source>
        <dbReference type="EMBL" id="JAT38823.1"/>
    </source>
</evidence>
<reference evidence="8" key="1">
    <citation type="submission" date="2015-11" db="EMBL/GenBank/DDBJ databases">
        <title>De novo transcriptome assembly of four potential Pierce s Disease insect vectors from Arizona vineyards.</title>
        <authorList>
            <person name="Tassone E.E."/>
        </authorList>
    </citation>
    <scope>NUCLEOTIDE SEQUENCE</scope>
</reference>
<feature type="compositionally biased region" description="Basic and acidic residues" evidence="6">
    <location>
        <begin position="278"/>
        <end position="289"/>
    </location>
</feature>
<evidence type="ECO:0000256" key="4">
    <source>
        <dbReference type="ARBA" id="ARBA00040133"/>
    </source>
</evidence>
<sequence>MANPAVIQKQIKDNTEDLHNFVRDLKHWEDEMKRKDRQLSNDQNDEILPPVRRAKVSSKSPTNKPKSDNNTKKRIPSYDYKTWDNFDVEKACEEVDNEGNKNESEEENEEEIAKQEEKYMKEKALYEKEMGNRHVKTGKWDEAIESYTKAIAAYSRDPVFYANRALCYLKKKQYKAAESDCMASLKLDSTYVKAYLRCAAANEALNRHEDARHNLRRALQLEPHNLQAQRDLTRLTNHNTKSCGKKSETKESEGDLKEPPTSAAAEEGCVANSGEASEMNKTEAAKESSSEPGWQHSSSTILPVSKPPHLRSKKPLKRIEIHDVGFNMPRHVCTRSPQDLPPSTSSVAANVKSPVAAKPRSILTLNSPPSVSKGLPPPPRTSVQFHTAWNGIKSDSSLCYQFLKQIPGDELPNIFKESLESGTFSSVVQILGSEFVAAGEKVLPYLRGLAGVRRFSTLALFMSATDKSNLTKLFDYCTHNNEGSLDDLNRLRRLYELV</sequence>
<dbReference type="SMART" id="SM00028">
    <property type="entry name" value="TPR"/>
    <property type="match status" value="3"/>
</dbReference>
<feature type="region of interest" description="Disordered" evidence="6">
    <location>
        <begin position="93"/>
        <end position="113"/>
    </location>
</feature>
<feature type="compositionally biased region" description="Polar residues" evidence="6">
    <location>
        <begin position="290"/>
        <end position="302"/>
    </location>
</feature>
<evidence type="ECO:0000256" key="3">
    <source>
        <dbReference type="ARBA" id="ARBA00038275"/>
    </source>
</evidence>
<dbReference type="EMBL" id="GEBQ01001154">
    <property type="protein sequence ID" value="JAT38823.1"/>
    <property type="molecule type" value="Transcribed_RNA"/>
</dbReference>
<dbReference type="InterPro" id="IPR019734">
    <property type="entry name" value="TPR_rpt"/>
</dbReference>
<proteinExistence type="inferred from homology"/>
<feature type="repeat" description="TPR" evidence="5">
    <location>
        <begin position="192"/>
        <end position="225"/>
    </location>
</feature>
<keyword evidence="2 5" id="KW-0802">TPR repeat</keyword>
<name>A0A1B6MSF2_9HEMI</name>
<evidence type="ECO:0000256" key="2">
    <source>
        <dbReference type="ARBA" id="ARBA00022803"/>
    </source>
</evidence>
<dbReference type="Gene3D" id="1.25.40.10">
    <property type="entry name" value="Tetratricopeptide repeat domain"/>
    <property type="match status" value="1"/>
</dbReference>